<reference evidence="1 2" key="1">
    <citation type="submission" date="2019-12" db="EMBL/GenBank/DDBJ databases">
        <title>Endophytic bacteria associated with Panax ginseng seedlings.</title>
        <authorList>
            <person name="Park J.M."/>
            <person name="Shin R."/>
            <person name="Jo S.H."/>
        </authorList>
    </citation>
    <scope>NUCLEOTIDE SEQUENCE [LARGE SCALE GENOMIC DNA]</scope>
    <source>
        <strain evidence="1 2">PgKB32</strain>
    </source>
</reference>
<dbReference type="Proteomes" id="UP000475265">
    <property type="component" value="Unassembled WGS sequence"/>
</dbReference>
<comment type="caution">
    <text evidence="1">The sequence shown here is derived from an EMBL/GenBank/DDBJ whole genome shotgun (WGS) entry which is preliminary data.</text>
</comment>
<sequence length="125" mass="14521">MTVNLTKRYSLSDILRNADYVKALNTQTASTRDGDFVGFENVFCDLKADQNKQREILEESFLQSILMRKPENEGDYDALALALDELLEITGDDESHPLMRLVDIIGEWIEEWDHEHHPHDEVQLF</sequence>
<accession>A0A6L5BUC6</accession>
<evidence type="ECO:0000313" key="2">
    <source>
        <dbReference type="Proteomes" id="UP000475265"/>
    </source>
</evidence>
<gene>
    <name evidence="1" type="ORF">FX983_00327</name>
</gene>
<organism evidence="1 2">
    <name type="scientific">Pseudomonas frederiksbergensis</name>
    <dbReference type="NCBI Taxonomy" id="104087"/>
    <lineage>
        <taxon>Bacteria</taxon>
        <taxon>Pseudomonadati</taxon>
        <taxon>Pseudomonadota</taxon>
        <taxon>Gammaproteobacteria</taxon>
        <taxon>Pseudomonadales</taxon>
        <taxon>Pseudomonadaceae</taxon>
        <taxon>Pseudomonas</taxon>
    </lineage>
</organism>
<dbReference type="EMBL" id="JAAAXX010000001">
    <property type="protein sequence ID" value="KAF2392376.1"/>
    <property type="molecule type" value="Genomic_DNA"/>
</dbReference>
<dbReference type="AlphaFoldDB" id="A0A6L5BUC6"/>
<protein>
    <submittedName>
        <fullName evidence="1">Uncharacterized protein</fullName>
    </submittedName>
</protein>
<proteinExistence type="predicted"/>
<evidence type="ECO:0000313" key="1">
    <source>
        <dbReference type="EMBL" id="KAF2392376.1"/>
    </source>
</evidence>
<name>A0A6L5BUC6_9PSED</name>